<dbReference type="CDD" id="cd09135">
    <property type="entry name" value="PLDc_PGS1_euk_1"/>
    <property type="match status" value="1"/>
</dbReference>
<evidence type="ECO:0000256" key="9">
    <source>
        <dbReference type="ARBA" id="ARBA00048586"/>
    </source>
</evidence>
<dbReference type="SMART" id="SM00155">
    <property type="entry name" value="PLDc"/>
    <property type="match status" value="2"/>
</dbReference>
<evidence type="ECO:0000259" key="11">
    <source>
        <dbReference type="PROSITE" id="PS50035"/>
    </source>
</evidence>
<comment type="catalytic activity">
    <reaction evidence="9 10">
        <text>a CDP-1,2-diacyl-sn-glycerol + sn-glycerol 3-phosphate = a 1,2-diacyl-sn-glycero-3-phospho-(1'-sn-glycero-3'-phosphate) + CMP + H(+)</text>
        <dbReference type="Rhea" id="RHEA:12593"/>
        <dbReference type="ChEBI" id="CHEBI:15378"/>
        <dbReference type="ChEBI" id="CHEBI:57597"/>
        <dbReference type="ChEBI" id="CHEBI:58332"/>
        <dbReference type="ChEBI" id="CHEBI:60110"/>
        <dbReference type="ChEBI" id="CHEBI:60377"/>
        <dbReference type="EC" id="2.7.8.5"/>
    </reaction>
</comment>
<feature type="domain" description="PLD phosphodiesterase" evidence="11">
    <location>
        <begin position="142"/>
        <end position="168"/>
    </location>
</feature>
<dbReference type="SUPFAM" id="SSF56024">
    <property type="entry name" value="Phospholipase D/nuclease"/>
    <property type="match status" value="2"/>
</dbReference>
<comment type="similarity">
    <text evidence="2 10">Belongs to the CDP-alcohol phosphatidyltransferase class-II family.</text>
</comment>
<dbReference type="InterPro" id="IPR001736">
    <property type="entry name" value="PLipase_D/transphosphatidylase"/>
</dbReference>
<comment type="subcellular location">
    <subcellularLocation>
        <location evidence="10">Mitochondrion</location>
    </subcellularLocation>
</comment>
<keyword evidence="6 10" id="KW-0443">Lipid metabolism</keyword>
<keyword evidence="13" id="KW-1185">Reference proteome</keyword>
<dbReference type="InterPro" id="IPR016270">
    <property type="entry name" value="PGS1"/>
</dbReference>
<evidence type="ECO:0000256" key="8">
    <source>
        <dbReference type="ARBA" id="ARBA00023264"/>
    </source>
</evidence>
<dbReference type="PIRSF" id="PIRSF000850">
    <property type="entry name" value="Phospholipase_D_PSS"/>
    <property type="match status" value="1"/>
</dbReference>
<proteinExistence type="inferred from homology"/>
<evidence type="ECO:0000256" key="10">
    <source>
        <dbReference type="RuleBase" id="RU365024"/>
    </source>
</evidence>
<dbReference type="EMBL" id="JAVFKD010000004">
    <property type="protein sequence ID" value="KAK5996101.1"/>
    <property type="molecule type" value="Genomic_DNA"/>
</dbReference>
<sequence length="515" mass="58098">MDNNTFLEELNANMPRFSIQSSNIEILDSPTKFHDVLIAKILSATRRIFLTSLYIGSDAHVLRHTLRKALRSNAQLKLYLLIDKLRGSRADPGCSDRSRTCISLLTTLVQEFGAHRVEIRCYQTPKLRGLWRCFVPERLNEGFGLQHIKLCGVDDEVIVTGANLSQEYFTNREDRYYVFCSEELTDYFHSLVVALGQFSYLLSSSTTDITGCGEHGFEWPSTNYTRLPLDKTEMVEIQCAARHHLIPILWRHSWEHLPFPTPLLQNKPLIRETLGDEDTVVYPLAQLAPLLGAYDTISKRPLSTHEWALSHLLAILPRCSSWTLSTPYLSFPDRFSDTLLSPDSKENYRPVTAASATNTGSIVTAAPEAMSFYGARGLAGYIPRAFTGEAKKLLQRIAQRGSSLRILQWKRGIAHESGGWTFHAKGWWVNCDGSDPTDAAAGESEASSMVMVGSSNYGQRSFTLDLEVDILLVTTNRDLKQRMNEERERILARSEQITTERINKGVSLRALWFGS</sequence>
<keyword evidence="5" id="KW-0677">Repeat</keyword>
<keyword evidence="10" id="KW-0547">Nucleotide-binding</keyword>
<keyword evidence="4 10" id="KW-0808">Transferase</keyword>
<reference evidence="12 13" key="1">
    <citation type="submission" date="2024-01" db="EMBL/GenBank/DDBJ databases">
        <title>Complete genome of Cladobotryum mycophilum ATHUM6906.</title>
        <authorList>
            <person name="Christinaki A.C."/>
            <person name="Myridakis A.I."/>
            <person name="Kouvelis V.N."/>
        </authorList>
    </citation>
    <scope>NUCLEOTIDE SEQUENCE [LARGE SCALE GENOMIC DNA]</scope>
    <source>
        <strain evidence="12 13">ATHUM6906</strain>
    </source>
</reference>
<organism evidence="12 13">
    <name type="scientific">Cladobotryum mycophilum</name>
    <dbReference type="NCBI Taxonomy" id="491253"/>
    <lineage>
        <taxon>Eukaryota</taxon>
        <taxon>Fungi</taxon>
        <taxon>Dikarya</taxon>
        <taxon>Ascomycota</taxon>
        <taxon>Pezizomycotina</taxon>
        <taxon>Sordariomycetes</taxon>
        <taxon>Hypocreomycetidae</taxon>
        <taxon>Hypocreales</taxon>
        <taxon>Hypocreaceae</taxon>
        <taxon>Cladobotryum</taxon>
    </lineage>
</organism>
<evidence type="ECO:0000256" key="2">
    <source>
        <dbReference type="ARBA" id="ARBA00010682"/>
    </source>
</evidence>
<evidence type="ECO:0000256" key="1">
    <source>
        <dbReference type="ARBA" id="ARBA00005042"/>
    </source>
</evidence>
<dbReference type="PANTHER" id="PTHR12586">
    <property type="entry name" value="CDP-DIACYLGLYCEROL--SERINE O-PHOSPHATIDYLTRANSFERASE"/>
    <property type="match status" value="1"/>
</dbReference>
<evidence type="ECO:0000313" key="12">
    <source>
        <dbReference type="EMBL" id="KAK5996101.1"/>
    </source>
</evidence>
<keyword evidence="10" id="KW-0067">ATP-binding</keyword>
<evidence type="ECO:0000256" key="6">
    <source>
        <dbReference type="ARBA" id="ARBA00023098"/>
    </source>
</evidence>
<evidence type="ECO:0000256" key="5">
    <source>
        <dbReference type="ARBA" id="ARBA00022737"/>
    </source>
</evidence>
<keyword evidence="7 10" id="KW-0594">Phospholipid biosynthesis</keyword>
<evidence type="ECO:0000256" key="3">
    <source>
        <dbReference type="ARBA" id="ARBA00022516"/>
    </source>
</evidence>
<dbReference type="CDD" id="cd09137">
    <property type="entry name" value="PLDc_PGS1_euk_2"/>
    <property type="match status" value="1"/>
</dbReference>
<comment type="function">
    <text evidence="10">Functions in the biosynthesis of the anionic phospholipids phosphatidylglycerol and cardiolipin.</text>
</comment>
<evidence type="ECO:0000256" key="4">
    <source>
        <dbReference type="ARBA" id="ARBA00022679"/>
    </source>
</evidence>
<name>A0ABR0SVA1_9HYPO</name>
<protein>
    <recommendedName>
        <fullName evidence="10">CDP-diacylglycerol--glycerol-3-phosphate 3-phosphatidyltransferase</fullName>
        <ecNumber evidence="10">2.7.8.5</ecNumber>
    </recommendedName>
</protein>
<keyword evidence="8 10" id="KW-1208">Phospholipid metabolism</keyword>
<evidence type="ECO:0000256" key="7">
    <source>
        <dbReference type="ARBA" id="ARBA00023209"/>
    </source>
</evidence>
<dbReference type="PANTHER" id="PTHR12586:SF1">
    <property type="entry name" value="CDP-DIACYLGLYCEROL--GLYCEROL-3-PHOSPHATE 3-PHOSPHATIDYLTRANSFERASE, MITOCHONDRIAL"/>
    <property type="match status" value="1"/>
</dbReference>
<comment type="caution">
    <text evidence="12">The sequence shown here is derived from an EMBL/GenBank/DDBJ whole genome shotgun (WGS) entry which is preliminary data.</text>
</comment>
<gene>
    <name evidence="12" type="ORF">PT974_04528</name>
</gene>
<keyword evidence="10" id="KW-0496">Mitochondrion</keyword>
<evidence type="ECO:0000313" key="13">
    <source>
        <dbReference type="Proteomes" id="UP001338125"/>
    </source>
</evidence>
<accession>A0ABR0SVA1</accession>
<comment type="pathway">
    <text evidence="1 10">Phospholipid metabolism; phosphatidylglycerol biosynthesis; phosphatidylglycerol from CDP-diacylglycerol: step 1/2.</text>
</comment>
<dbReference type="PROSITE" id="PS50035">
    <property type="entry name" value="PLD"/>
    <property type="match status" value="1"/>
</dbReference>
<dbReference type="EC" id="2.7.8.5" evidence="10"/>
<keyword evidence="3 10" id="KW-0444">Lipid biosynthesis</keyword>
<dbReference type="Proteomes" id="UP001338125">
    <property type="component" value="Unassembled WGS sequence"/>
</dbReference>
<dbReference type="Gene3D" id="3.30.870.10">
    <property type="entry name" value="Endonuclease Chain A"/>
    <property type="match status" value="2"/>
</dbReference>